<dbReference type="PANTHER" id="PTHR12517">
    <property type="entry name" value="VACUOLAR PROTEIN SORTING-ASSOCIATED PROTEIN 13B"/>
    <property type="match status" value="1"/>
</dbReference>
<name>A0A3S0ZMS9_ELYCH</name>
<dbReference type="AlphaFoldDB" id="A0A3S0ZMS9"/>
<feature type="non-terminal residue" evidence="2">
    <location>
        <position position="1"/>
    </location>
</feature>
<feature type="compositionally biased region" description="Polar residues" evidence="1">
    <location>
        <begin position="1"/>
        <end position="12"/>
    </location>
</feature>
<comment type="caution">
    <text evidence="2">The sequence shown here is derived from an EMBL/GenBank/DDBJ whole genome shotgun (WGS) entry which is preliminary data.</text>
</comment>
<dbReference type="PANTHER" id="PTHR12517:SF0">
    <property type="entry name" value="INTERMEMBRANE LIPID TRANSFER PROTEIN VPS13B"/>
    <property type="match status" value="1"/>
</dbReference>
<evidence type="ECO:0000256" key="1">
    <source>
        <dbReference type="SAM" id="MobiDB-lite"/>
    </source>
</evidence>
<protein>
    <recommendedName>
        <fullName evidence="4">Vacuolar protein sorting-associated protein 13 VPS13 adaptor binding domain-containing protein</fullName>
    </recommendedName>
</protein>
<proteinExistence type="predicted"/>
<organism evidence="2 3">
    <name type="scientific">Elysia chlorotica</name>
    <name type="common">Eastern emerald elysia</name>
    <name type="synonym">Sea slug</name>
    <dbReference type="NCBI Taxonomy" id="188477"/>
    <lineage>
        <taxon>Eukaryota</taxon>
        <taxon>Metazoa</taxon>
        <taxon>Spiralia</taxon>
        <taxon>Lophotrochozoa</taxon>
        <taxon>Mollusca</taxon>
        <taxon>Gastropoda</taxon>
        <taxon>Heterobranchia</taxon>
        <taxon>Euthyneura</taxon>
        <taxon>Panpulmonata</taxon>
        <taxon>Sacoglossa</taxon>
        <taxon>Placobranchoidea</taxon>
        <taxon>Plakobranchidae</taxon>
        <taxon>Elysia</taxon>
    </lineage>
</organism>
<dbReference type="InterPro" id="IPR039782">
    <property type="entry name" value="VPS13B"/>
</dbReference>
<evidence type="ECO:0000313" key="2">
    <source>
        <dbReference type="EMBL" id="RUS71064.1"/>
    </source>
</evidence>
<feature type="region of interest" description="Disordered" evidence="1">
    <location>
        <begin position="214"/>
        <end position="240"/>
    </location>
</feature>
<accession>A0A3S0ZMS9</accession>
<dbReference type="Proteomes" id="UP000271974">
    <property type="component" value="Unassembled WGS sequence"/>
</dbReference>
<dbReference type="EMBL" id="RQTK01001278">
    <property type="protein sequence ID" value="RUS71064.1"/>
    <property type="molecule type" value="Genomic_DNA"/>
</dbReference>
<dbReference type="STRING" id="188477.A0A3S0ZMS9"/>
<reference evidence="2 3" key="1">
    <citation type="submission" date="2019-01" db="EMBL/GenBank/DDBJ databases">
        <title>A draft genome assembly of the solar-powered sea slug Elysia chlorotica.</title>
        <authorList>
            <person name="Cai H."/>
            <person name="Li Q."/>
            <person name="Fang X."/>
            <person name="Li J."/>
            <person name="Curtis N.E."/>
            <person name="Altenburger A."/>
            <person name="Shibata T."/>
            <person name="Feng M."/>
            <person name="Maeda T."/>
            <person name="Schwartz J.A."/>
            <person name="Shigenobu S."/>
            <person name="Lundholm N."/>
            <person name="Nishiyama T."/>
            <person name="Yang H."/>
            <person name="Hasebe M."/>
            <person name="Li S."/>
            <person name="Pierce S.K."/>
            <person name="Wang J."/>
        </authorList>
    </citation>
    <scope>NUCLEOTIDE SEQUENCE [LARGE SCALE GENOMIC DNA]</scope>
    <source>
        <strain evidence="2">EC2010</strain>
        <tissue evidence="2">Whole organism of an adult</tissue>
    </source>
</reference>
<feature type="non-terminal residue" evidence="2">
    <location>
        <position position="290"/>
    </location>
</feature>
<evidence type="ECO:0000313" key="3">
    <source>
        <dbReference type="Proteomes" id="UP000271974"/>
    </source>
</evidence>
<gene>
    <name evidence="2" type="ORF">EGW08_021168</name>
</gene>
<keyword evidence="3" id="KW-1185">Reference proteome</keyword>
<feature type="region of interest" description="Disordered" evidence="1">
    <location>
        <begin position="1"/>
        <end position="23"/>
    </location>
</feature>
<sequence length="290" mass="31583">SSSSESLPSQVCRSSDSPDRPISDLEIDLEPQPSVDLQVRLSEYIPGCDTLLVEVAPTCLLHNATDMDVVLASGDDDGNLRWTIRPGQTMAPPSPKTNLRLAVKHQSVKSDEKTIPVSMETSDYRRYNDDLGRVLFLDSFVHVSFQLSQPDQGRVEMAFLSVSSDMKHGIRIICVRERFAVTNRTGLDLHSKLLALPLSLTPISMSEAIGTRVTCPGGKTSSAHRKGDEGRSAGSRKPDSMPLFRWSVVAGQGESPRPKVEGPEGEQTFVCYISLSRVVGSGATNRASQD</sequence>
<feature type="compositionally biased region" description="Basic and acidic residues" evidence="1">
    <location>
        <begin position="225"/>
        <end position="239"/>
    </location>
</feature>
<evidence type="ECO:0008006" key="4">
    <source>
        <dbReference type="Google" id="ProtNLM"/>
    </source>
</evidence>